<dbReference type="OrthoDB" id="1927254at2759"/>
<evidence type="ECO:0000313" key="1">
    <source>
        <dbReference type="EMBL" id="GFQ06558.1"/>
    </source>
</evidence>
<organism evidence="1 2">
    <name type="scientific">Phtheirospermum japonicum</name>
    <dbReference type="NCBI Taxonomy" id="374723"/>
    <lineage>
        <taxon>Eukaryota</taxon>
        <taxon>Viridiplantae</taxon>
        <taxon>Streptophyta</taxon>
        <taxon>Embryophyta</taxon>
        <taxon>Tracheophyta</taxon>
        <taxon>Spermatophyta</taxon>
        <taxon>Magnoliopsida</taxon>
        <taxon>eudicotyledons</taxon>
        <taxon>Gunneridae</taxon>
        <taxon>Pentapetalae</taxon>
        <taxon>asterids</taxon>
        <taxon>lamiids</taxon>
        <taxon>Lamiales</taxon>
        <taxon>Orobanchaceae</taxon>
        <taxon>Orobanchaceae incertae sedis</taxon>
        <taxon>Phtheirospermum</taxon>
    </lineage>
</organism>
<keyword evidence="2" id="KW-1185">Reference proteome</keyword>
<accession>A0A830D1R1</accession>
<gene>
    <name evidence="1" type="ORF">PHJA_002799800</name>
</gene>
<dbReference type="EMBL" id="BMAC01001260">
    <property type="protein sequence ID" value="GFQ06558.1"/>
    <property type="molecule type" value="Genomic_DNA"/>
</dbReference>
<dbReference type="Proteomes" id="UP000653305">
    <property type="component" value="Unassembled WGS sequence"/>
</dbReference>
<protein>
    <submittedName>
        <fullName evidence="1">Uncharacterized protein</fullName>
    </submittedName>
</protein>
<sequence>MHGGEIQNNGLQELYQRLRSPSTSCYFPSANSTAASSAILESAPVGTGELGFWNANLSWPVDLPTTNGAYNPA</sequence>
<proteinExistence type="predicted"/>
<dbReference type="AlphaFoldDB" id="A0A830D1R1"/>
<name>A0A830D1R1_9LAMI</name>
<comment type="caution">
    <text evidence="1">The sequence shown here is derived from an EMBL/GenBank/DDBJ whole genome shotgun (WGS) entry which is preliminary data.</text>
</comment>
<evidence type="ECO:0000313" key="2">
    <source>
        <dbReference type="Proteomes" id="UP000653305"/>
    </source>
</evidence>
<reference evidence="1" key="1">
    <citation type="submission" date="2020-07" db="EMBL/GenBank/DDBJ databases">
        <title>Ethylene signaling mediates host invasion by parasitic plants.</title>
        <authorList>
            <person name="Yoshida S."/>
        </authorList>
    </citation>
    <scope>NUCLEOTIDE SEQUENCE</scope>
    <source>
        <strain evidence="1">Okayama</strain>
    </source>
</reference>